<feature type="chain" id="PRO_5018331769" description="Secreted protein" evidence="2">
    <location>
        <begin position="20"/>
        <end position="134"/>
    </location>
</feature>
<evidence type="ECO:0000313" key="3">
    <source>
        <dbReference type="EMBL" id="ROT42609.1"/>
    </source>
</evidence>
<dbReference type="Proteomes" id="UP000272025">
    <property type="component" value="Unassembled WGS sequence"/>
</dbReference>
<proteinExistence type="predicted"/>
<evidence type="ECO:0000313" key="4">
    <source>
        <dbReference type="Proteomes" id="UP000272025"/>
    </source>
</evidence>
<dbReference type="GeneID" id="39575619"/>
<sequence length="134" mass="15011">MLLMLCLSSYFLINESVCGATEKRRHSHPEVDGVAPKESALVVRMSALPPYKPFTLRCVHPPRQQRKQKHKRHKSEHKGMKGRTEDCSVAILGAAPCSLTCPLQRCCSFSVLVTVHCSLFSTALSMSKDARWSR</sequence>
<gene>
    <name evidence="3" type="ORF">SODALDRAFT_19240</name>
</gene>
<protein>
    <recommendedName>
        <fullName evidence="5">Secreted protein</fullName>
    </recommendedName>
</protein>
<dbReference type="EMBL" id="ML119051">
    <property type="protein sequence ID" value="ROT42609.1"/>
    <property type="molecule type" value="Genomic_DNA"/>
</dbReference>
<name>A0A3N2Q746_SODAK</name>
<feature type="signal peptide" evidence="2">
    <location>
        <begin position="1"/>
        <end position="19"/>
    </location>
</feature>
<evidence type="ECO:0000256" key="1">
    <source>
        <dbReference type="SAM" id="MobiDB-lite"/>
    </source>
</evidence>
<dbReference type="AlphaFoldDB" id="A0A3N2Q746"/>
<accession>A0A3N2Q746</accession>
<reference evidence="3 4" key="1">
    <citation type="journal article" date="2018" name="Mol. Ecol.">
        <title>The obligate alkalophilic soda-lake fungus Sodiomyces alkalinus has shifted to a protein diet.</title>
        <authorList>
            <person name="Grum-Grzhimaylo A.A."/>
            <person name="Falkoski D.L."/>
            <person name="van den Heuvel J."/>
            <person name="Valero-Jimenez C.A."/>
            <person name="Min B."/>
            <person name="Choi I.G."/>
            <person name="Lipzen A."/>
            <person name="Daum C.G."/>
            <person name="Aanen D.K."/>
            <person name="Tsang A."/>
            <person name="Henrissat B."/>
            <person name="Bilanenko E.N."/>
            <person name="de Vries R.P."/>
            <person name="van Kan J.A.L."/>
            <person name="Grigoriev I.V."/>
            <person name="Debets A.J.M."/>
        </authorList>
    </citation>
    <scope>NUCLEOTIDE SEQUENCE [LARGE SCALE GENOMIC DNA]</scope>
    <source>
        <strain evidence="3 4">F11</strain>
    </source>
</reference>
<dbReference type="RefSeq" id="XP_028470415.1">
    <property type="nucleotide sequence ID" value="XM_028607141.1"/>
</dbReference>
<feature type="compositionally biased region" description="Basic residues" evidence="1">
    <location>
        <begin position="63"/>
        <end position="76"/>
    </location>
</feature>
<evidence type="ECO:0000256" key="2">
    <source>
        <dbReference type="SAM" id="SignalP"/>
    </source>
</evidence>
<organism evidence="3 4">
    <name type="scientific">Sodiomyces alkalinus (strain CBS 110278 / VKM F-3762 / F11)</name>
    <name type="common">Alkaliphilic filamentous fungus</name>
    <dbReference type="NCBI Taxonomy" id="1314773"/>
    <lineage>
        <taxon>Eukaryota</taxon>
        <taxon>Fungi</taxon>
        <taxon>Dikarya</taxon>
        <taxon>Ascomycota</taxon>
        <taxon>Pezizomycotina</taxon>
        <taxon>Sordariomycetes</taxon>
        <taxon>Hypocreomycetidae</taxon>
        <taxon>Glomerellales</taxon>
        <taxon>Plectosphaerellaceae</taxon>
        <taxon>Sodiomyces</taxon>
    </lineage>
</organism>
<keyword evidence="4" id="KW-1185">Reference proteome</keyword>
<evidence type="ECO:0008006" key="5">
    <source>
        <dbReference type="Google" id="ProtNLM"/>
    </source>
</evidence>
<feature type="region of interest" description="Disordered" evidence="1">
    <location>
        <begin position="62"/>
        <end position="81"/>
    </location>
</feature>
<keyword evidence="2" id="KW-0732">Signal</keyword>